<dbReference type="AlphaFoldDB" id="A0A6M0SIG0"/>
<evidence type="ECO:0000313" key="2">
    <source>
        <dbReference type="EMBL" id="NEZ68370.1"/>
    </source>
</evidence>
<comment type="caution">
    <text evidence="2">The sequence shown here is derived from an EMBL/GenBank/DDBJ whole genome shotgun (WGS) entry which is preliminary data.</text>
</comment>
<dbReference type="Proteomes" id="UP000473574">
    <property type="component" value="Unassembled WGS sequence"/>
</dbReference>
<organism evidence="2 3">
    <name type="scientific">Adonisia turfae CCMR0082</name>
    <dbReference type="NCBI Taxonomy" id="2304604"/>
    <lineage>
        <taxon>Bacteria</taxon>
        <taxon>Bacillati</taxon>
        <taxon>Cyanobacteriota</taxon>
        <taxon>Adonisia</taxon>
        <taxon>Adonisia turfae</taxon>
    </lineage>
</organism>
<reference evidence="2 3" key="1">
    <citation type="journal article" date="2020" name="Microb. Ecol.">
        <title>Ecogenomics of the Marine Benthic Filamentous Cyanobacterium Adonisia.</title>
        <authorList>
            <person name="Walter J.M."/>
            <person name="Coutinho F.H."/>
            <person name="Leomil L."/>
            <person name="Hargreaves P.I."/>
            <person name="Campeao M.E."/>
            <person name="Vieira V.V."/>
            <person name="Silva B.S."/>
            <person name="Fistarol G.O."/>
            <person name="Salomon P.S."/>
            <person name="Sawabe T."/>
            <person name="Mino S."/>
            <person name="Hosokawa M."/>
            <person name="Miyashita H."/>
            <person name="Maruyama F."/>
            <person name="van Verk M.C."/>
            <person name="Dutilh B.E."/>
            <person name="Thompson C.C."/>
            <person name="Thompson F.L."/>
        </authorList>
    </citation>
    <scope>NUCLEOTIDE SEQUENCE [LARGE SCALE GENOMIC DNA]</scope>
    <source>
        <strain evidence="2 3">CCMR0082</strain>
    </source>
</reference>
<dbReference type="EMBL" id="QZCE01000003">
    <property type="protein sequence ID" value="NEZ68370.1"/>
    <property type="molecule type" value="Genomic_DNA"/>
</dbReference>
<proteinExistence type="predicted"/>
<evidence type="ECO:0000256" key="1">
    <source>
        <dbReference type="SAM" id="Coils"/>
    </source>
</evidence>
<dbReference type="RefSeq" id="WP_163671954.1">
    <property type="nucleotide sequence ID" value="NZ_QZCE01000003.1"/>
</dbReference>
<feature type="coiled-coil region" evidence="1">
    <location>
        <begin position="42"/>
        <end position="69"/>
    </location>
</feature>
<gene>
    <name evidence="2" type="ORF">D0962_37560</name>
</gene>
<protein>
    <submittedName>
        <fullName evidence="2">Uncharacterized protein</fullName>
    </submittedName>
</protein>
<name>A0A6M0SIG0_9CYAN</name>
<sequence>MSSESCNLTTVDSTGIVLASEFVSFMDALNPLGNLAKVVAKVVACRVDIKRLQNEANEAKRAYELKAKQSKYDYEITSKKIDATLAIALESLDNRRFAMEQFFSHAEKEMRQHHIYGNQIVRTLQNMRELAFRRDVPFEEKKLAYEAIQSLSKDLVASQNNGTTTLGILVQNTRQDLSAVAGILPSS</sequence>
<evidence type="ECO:0000313" key="3">
    <source>
        <dbReference type="Proteomes" id="UP000473574"/>
    </source>
</evidence>
<keyword evidence="1" id="KW-0175">Coiled coil</keyword>
<accession>A0A6M0SIG0</accession>